<sequence>MCGNAGVDFGNLEQFGLALGIVFFFRKLGGVFRHALCIAHDAFGGFDNRLVEVDFVDIFRIGVIQVRQVLLRFMLNVQHAFFHQDDVIAGVGVAAAVEGVVRAVGHVGFARKFPQAGFAVLGLAVFVHGLAFPVGEDFFAQNFLVFFSKIEGVLRAGADGVQLVAQPAPGNIGRKRASARCAVGCAHDEFIILNDQGRGFAAVAESLGAQQNARHAGVFAVNLGNGARTVNGDARHLQKIVGLELEMALGRAVRHVDAVRHASLGAGMLRGGSGREGDSRAGRRGKYLAQRFALFGRQAFGDFCYLLSKIMKIHVDSSMVCDGGSGCCRGLFRITCSIH</sequence>
<organism evidence="1">
    <name type="scientific">bioreactor metagenome</name>
    <dbReference type="NCBI Taxonomy" id="1076179"/>
    <lineage>
        <taxon>unclassified sequences</taxon>
        <taxon>metagenomes</taxon>
        <taxon>ecological metagenomes</taxon>
    </lineage>
</organism>
<protein>
    <submittedName>
        <fullName evidence="1">Uncharacterized protein</fullName>
    </submittedName>
</protein>
<dbReference type="AlphaFoldDB" id="A0A644SR85"/>
<gene>
    <name evidence="1" type="ORF">SDC9_02686</name>
</gene>
<comment type="caution">
    <text evidence="1">The sequence shown here is derived from an EMBL/GenBank/DDBJ whole genome shotgun (WGS) entry which is preliminary data.</text>
</comment>
<reference evidence="1" key="1">
    <citation type="submission" date="2019-08" db="EMBL/GenBank/DDBJ databases">
        <authorList>
            <person name="Kucharzyk K."/>
            <person name="Murdoch R.W."/>
            <person name="Higgins S."/>
            <person name="Loffler F."/>
        </authorList>
    </citation>
    <scope>NUCLEOTIDE SEQUENCE</scope>
</reference>
<dbReference type="EMBL" id="VSSQ01000004">
    <property type="protein sequence ID" value="MPL57188.1"/>
    <property type="molecule type" value="Genomic_DNA"/>
</dbReference>
<name>A0A644SR85_9ZZZZ</name>
<proteinExistence type="predicted"/>
<evidence type="ECO:0000313" key="1">
    <source>
        <dbReference type="EMBL" id="MPL57188.1"/>
    </source>
</evidence>
<accession>A0A644SR85</accession>